<gene>
    <name evidence="1" type="ORF">DXC78_09325</name>
</gene>
<dbReference type="EMBL" id="QUSK01000021">
    <property type="protein sequence ID" value="RGD74828.1"/>
    <property type="molecule type" value="Genomic_DNA"/>
</dbReference>
<dbReference type="Proteomes" id="UP000260721">
    <property type="component" value="Unassembled WGS sequence"/>
</dbReference>
<dbReference type="RefSeq" id="WP_117446772.1">
    <property type="nucleotide sequence ID" value="NZ_JBFBOW010000001.1"/>
</dbReference>
<proteinExistence type="predicted"/>
<sequence>MKEYNVLRTIMELNSKGYDVYITESNEGRFIEAYGCENVITKKLEIRSGGFYSEESYIYALQEIMTEINIGETE</sequence>
<name>A0A3E3E1L8_9FIRM</name>
<accession>A0A3E3E1L8</accession>
<reference evidence="1 2" key="1">
    <citation type="submission" date="2018-08" db="EMBL/GenBank/DDBJ databases">
        <title>A genome reference for cultivated species of the human gut microbiota.</title>
        <authorList>
            <person name="Zou Y."/>
            <person name="Xue W."/>
            <person name="Luo G."/>
        </authorList>
    </citation>
    <scope>NUCLEOTIDE SEQUENCE [LARGE SCALE GENOMIC DNA]</scope>
    <source>
        <strain evidence="1 2">TF08-11</strain>
    </source>
</reference>
<organism evidence="1 2">
    <name type="scientific">Faecalicoccus pleomorphus</name>
    <dbReference type="NCBI Taxonomy" id="1323"/>
    <lineage>
        <taxon>Bacteria</taxon>
        <taxon>Bacillati</taxon>
        <taxon>Bacillota</taxon>
        <taxon>Erysipelotrichia</taxon>
        <taxon>Erysipelotrichales</taxon>
        <taxon>Erysipelotrichaceae</taxon>
        <taxon>Faecalicoccus</taxon>
    </lineage>
</organism>
<dbReference type="AlphaFoldDB" id="A0A3E3E1L8"/>
<comment type="caution">
    <text evidence="1">The sequence shown here is derived from an EMBL/GenBank/DDBJ whole genome shotgun (WGS) entry which is preliminary data.</text>
</comment>
<evidence type="ECO:0000313" key="1">
    <source>
        <dbReference type="EMBL" id="RGD74828.1"/>
    </source>
</evidence>
<protein>
    <submittedName>
        <fullName evidence="1">Uncharacterized protein</fullName>
    </submittedName>
</protein>
<evidence type="ECO:0000313" key="2">
    <source>
        <dbReference type="Proteomes" id="UP000260721"/>
    </source>
</evidence>